<comment type="caution">
    <text evidence="1">The sequence shown here is derived from an EMBL/GenBank/DDBJ whole genome shotgun (WGS) entry which is preliminary data.</text>
</comment>
<feature type="non-terminal residue" evidence="1">
    <location>
        <position position="1"/>
    </location>
</feature>
<name>A0AAN6YQB2_9PEZI</name>
<reference evidence="1" key="2">
    <citation type="submission" date="2023-05" db="EMBL/GenBank/DDBJ databases">
        <authorList>
            <consortium name="Lawrence Berkeley National Laboratory"/>
            <person name="Steindorff A."/>
            <person name="Hensen N."/>
            <person name="Bonometti L."/>
            <person name="Westerberg I."/>
            <person name="Brannstrom I.O."/>
            <person name="Guillou S."/>
            <person name="Cros-Aarteil S."/>
            <person name="Calhoun S."/>
            <person name="Haridas S."/>
            <person name="Kuo A."/>
            <person name="Mondo S."/>
            <person name="Pangilinan J."/>
            <person name="Riley R."/>
            <person name="Labutti K."/>
            <person name="Andreopoulos B."/>
            <person name="Lipzen A."/>
            <person name="Chen C."/>
            <person name="Yanf M."/>
            <person name="Daum C."/>
            <person name="Ng V."/>
            <person name="Clum A."/>
            <person name="Ohm R."/>
            <person name="Martin F."/>
            <person name="Silar P."/>
            <person name="Natvig D."/>
            <person name="Lalanne C."/>
            <person name="Gautier V."/>
            <person name="Ament-Velasquez S.L."/>
            <person name="Kruys A."/>
            <person name="Hutchinson M.I."/>
            <person name="Powell A.J."/>
            <person name="Barry K."/>
            <person name="Miller A.N."/>
            <person name="Grigoriev I.V."/>
            <person name="Debuchy R."/>
            <person name="Gladieux P."/>
            <person name="Thoren M.H."/>
            <person name="Johannesson H."/>
        </authorList>
    </citation>
    <scope>NUCLEOTIDE SEQUENCE</scope>
    <source>
        <strain evidence="1">CBS 990.96</strain>
    </source>
</reference>
<keyword evidence="2" id="KW-1185">Reference proteome</keyword>
<reference evidence="1" key="1">
    <citation type="journal article" date="2023" name="Mol. Phylogenet. Evol.">
        <title>Genome-scale phylogeny and comparative genomics of the fungal order Sordariales.</title>
        <authorList>
            <person name="Hensen N."/>
            <person name="Bonometti L."/>
            <person name="Westerberg I."/>
            <person name="Brannstrom I.O."/>
            <person name="Guillou S."/>
            <person name="Cros-Aarteil S."/>
            <person name="Calhoun S."/>
            <person name="Haridas S."/>
            <person name="Kuo A."/>
            <person name="Mondo S."/>
            <person name="Pangilinan J."/>
            <person name="Riley R."/>
            <person name="LaButti K."/>
            <person name="Andreopoulos B."/>
            <person name="Lipzen A."/>
            <person name="Chen C."/>
            <person name="Yan M."/>
            <person name="Daum C."/>
            <person name="Ng V."/>
            <person name="Clum A."/>
            <person name="Steindorff A."/>
            <person name="Ohm R.A."/>
            <person name="Martin F."/>
            <person name="Silar P."/>
            <person name="Natvig D.O."/>
            <person name="Lalanne C."/>
            <person name="Gautier V."/>
            <person name="Ament-Velasquez S.L."/>
            <person name="Kruys A."/>
            <person name="Hutchinson M.I."/>
            <person name="Powell A.J."/>
            <person name="Barry K."/>
            <person name="Miller A.N."/>
            <person name="Grigoriev I.V."/>
            <person name="Debuchy R."/>
            <person name="Gladieux P."/>
            <person name="Hiltunen Thoren M."/>
            <person name="Johannesson H."/>
        </authorList>
    </citation>
    <scope>NUCLEOTIDE SEQUENCE</scope>
    <source>
        <strain evidence="1">CBS 990.96</strain>
    </source>
</reference>
<feature type="non-terminal residue" evidence="1">
    <location>
        <position position="67"/>
    </location>
</feature>
<organism evidence="1 2">
    <name type="scientific">Podospora fimiseda</name>
    <dbReference type="NCBI Taxonomy" id="252190"/>
    <lineage>
        <taxon>Eukaryota</taxon>
        <taxon>Fungi</taxon>
        <taxon>Dikarya</taxon>
        <taxon>Ascomycota</taxon>
        <taxon>Pezizomycotina</taxon>
        <taxon>Sordariomycetes</taxon>
        <taxon>Sordariomycetidae</taxon>
        <taxon>Sordariales</taxon>
        <taxon>Podosporaceae</taxon>
        <taxon>Podospora</taxon>
    </lineage>
</organism>
<protein>
    <submittedName>
        <fullName evidence="1">Uncharacterized protein</fullName>
    </submittedName>
</protein>
<dbReference type="EMBL" id="MU865840">
    <property type="protein sequence ID" value="KAK4220422.1"/>
    <property type="molecule type" value="Genomic_DNA"/>
</dbReference>
<evidence type="ECO:0000313" key="1">
    <source>
        <dbReference type="EMBL" id="KAK4220422.1"/>
    </source>
</evidence>
<gene>
    <name evidence="1" type="ORF">QBC38DRAFT_350465</name>
</gene>
<evidence type="ECO:0000313" key="2">
    <source>
        <dbReference type="Proteomes" id="UP001301958"/>
    </source>
</evidence>
<dbReference type="Proteomes" id="UP001301958">
    <property type="component" value="Unassembled WGS sequence"/>
</dbReference>
<sequence length="67" mass="7852">YLQNRQAQTIITALTMLFSKLQHQHSIKPKVVECDNEITTQKPEVEQWLRKHMVEIEPSAPHTQSQN</sequence>
<proteinExistence type="predicted"/>
<dbReference type="AlphaFoldDB" id="A0AAN6YQB2"/>
<accession>A0AAN6YQB2</accession>